<gene>
    <name evidence="2" type="ordered locus">Natpe_1810</name>
</gene>
<reference evidence="3" key="1">
    <citation type="submission" date="2012-02" db="EMBL/GenBank/DDBJ databases">
        <title>Complete sequence of chromosome of Natrinema pellirubrum DSM 15624.</title>
        <authorList>
            <person name="Lucas S."/>
            <person name="Han J."/>
            <person name="Lapidus A."/>
            <person name="Cheng J.-F."/>
            <person name="Goodwin L."/>
            <person name="Pitluck S."/>
            <person name="Peters L."/>
            <person name="Teshima H."/>
            <person name="Detter J.C."/>
            <person name="Han C."/>
            <person name="Tapia R."/>
            <person name="Land M."/>
            <person name="Hauser L."/>
            <person name="Kyrpides N."/>
            <person name="Ivanova N."/>
            <person name="Pagani I."/>
            <person name="Sproer C."/>
            <person name="Anderson I."/>
            <person name="Woyke T."/>
        </authorList>
    </citation>
    <scope>NUCLEOTIDE SEQUENCE [LARGE SCALE GENOMIC DNA]</scope>
    <source>
        <strain evidence="3">DSM 15624 / JCM 10476 / NCIMB 786</strain>
    </source>
</reference>
<feature type="region of interest" description="Disordered" evidence="1">
    <location>
        <begin position="1"/>
        <end position="27"/>
    </location>
</feature>
<accession>L0JJH9</accession>
<organism evidence="2 3">
    <name type="scientific">Natrinema pellirubrum (strain DSM 15624 / CIP 106293 / JCM 10476 / NCIMB 786 / 157)</name>
    <dbReference type="NCBI Taxonomy" id="797303"/>
    <lineage>
        <taxon>Archaea</taxon>
        <taxon>Methanobacteriati</taxon>
        <taxon>Methanobacteriota</taxon>
        <taxon>Stenosarchaea group</taxon>
        <taxon>Halobacteria</taxon>
        <taxon>Halobacteriales</taxon>
        <taxon>Natrialbaceae</taxon>
        <taxon>Natrinema</taxon>
    </lineage>
</organism>
<evidence type="ECO:0000256" key="1">
    <source>
        <dbReference type="SAM" id="MobiDB-lite"/>
    </source>
</evidence>
<evidence type="ECO:0000313" key="3">
    <source>
        <dbReference type="Proteomes" id="UP000010843"/>
    </source>
</evidence>
<name>L0JJH9_NATP1</name>
<feature type="compositionally biased region" description="Basic residues" evidence="1">
    <location>
        <begin position="51"/>
        <end position="63"/>
    </location>
</feature>
<dbReference type="KEGG" id="npe:Natpe_1810"/>
<dbReference type="eggNOG" id="arCOG11858">
    <property type="taxonomic scope" value="Archaea"/>
</dbReference>
<protein>
    <submittedName>
        <fullName evidence="2">Uncharacterized protein</fullName>
    </submittedName>
</protein>
<evidence type="ECO:0000313" key="2">
    <source>
        <dbReference type="EMBL" id="AGB31690.1"/>
    </source>
</evidence>
<dbReference type="Proteomes" id="UP000010843">
    <property type="component" value="Chromosome"/>
</dbReference>
<sequence>MGDEPDGDDEKQEKVSFSITLPKNDTDQLLADSPAALDYQGEAGNRDATANRRRCQSHHRTRTKGVSASP</sequence>
<dbReference type="AlphaFoldDB" id="L0JJH9"/>
<dbReference type="EMBL" id="CP003372">
    <property type="protein sequence ID" value="AGB31690.1"/>
    <property type="molecule type" value="Genomic_DNA"/>
</dbReference>
<dbReference type="GeneID" id="43321515"/>
<feature type="region of interest" description="Disordered" evidence="1">
    <location>
        <begin position="40"/>
        <end position="70"/>
    </location>
</feature>
<dbReference type="RefSeq" id="WP_015298924.1">
    <property type="nucleotide sequence ID" value="NC_019962.1"/>
</dbReference>
<dbReference type="HOGENOM" id="CLU_2748296_0_0_2"/>
<feature type="compositionally biased region" description="Acidic residues" evidence="1">
    <location>
        <begin position="1"/>
        <end position="10"/>
    </location>
</feature>
<proteinExistence type="predicted"/>